<dbReference type="InterPro" id="IPR050109">
    <property type="entry name" value="HTH-type_TetR-like_transc_reg"/>
</dbReference>
<dbReference type="Proteomes" id="UP000811899">
    <property type="component" value="Unassembled WGS sequence"/>
</dbReference>
<dbReference type="PROSITE" id="PS50977">
    <property type="entry name" value="HTH_TETR_2"/>
    <property type="match status" value="1"/>
</dbReference>
<sequence length="198" mass="22517">MLSSKTATTREKLLAAGLTLFSSKGFLATTTRELAQEAGVAEITLFRYFPSKEKLLEEVVTSYSMIPALKALQPELNEKPCAVALTYMADFLLDSMIKQKEWIILMQSEVRRNPEKLLSVYHAFLDRVYSLIADYFRSQQKVGVMREFDADLAARAFYGMIFSFFNTEEILQRKQYRDTPRTMAITTFVGLFAQGASA</sequence>
<dbReference type="InterPro" id="IPR001647">
    <property type="entry name" value="HTH_TetR"/>
</dbReference>
<reference evidence="4 5" key="1">
    <citation type="submission" date="2021-05" db="EMBL/GenBank/DDBJ databases">
        <title>The draft genome of Geobacter pelophilus DSM 12255.</title>
        <authorList>
            <person name="Xu Z."/>
            <person name="Masuda Y."/>
            <person name="Itoh H."/>
            <person name="Senoo K."/>
        </authorList>
    </citation>
    <scope>NUCLEOTIDE SEQUENCE [LARGE SCALE GENOMIC DNA]</scope>
    <source>
        <strain evidence="4 5">DSM 12255</strain>
    </source>
</reference>
<dbReference type="SUPFAM" id="SSF48498">
    <property type="entry name" value="Tetracyclin repressor-like, C-terminal domain"/>
    <property type="match status" value="1"/>
</dbReference>
<gene>
    <name evidence="4" type="ORF">KI809_14275</name>
</gene>
<dbReference type="AlphaFoldDB" id="A0AAW4LE89"/>
<accession>A0AAW4LE89</accession>
<feature type="domain" description="HTH tetR-type" evidence="3">
    <location>
        <begin position="7"/>
        <end position="67"/>
    </location>
</feature>
<dbReference type="InterPro" id="IPR036271">
    <property type="entry name" value="Tet_transcr_reg_TetR-rel_C_sf"/>
</dbReference>
<proteinExistence type="predicted"/>
<evidence type="ECO:0000256" key="2">
    <source>
        <dbReference type="PROSITE-ProRule" id="PRU00335"/>
    </source>
</evidence>
<dbReference type="EMBL" id="JAHCVJ010000006">
    <property type="protein sequence ID" value="MBT0665471.1"/>
    <property type="molecule type" value="Genomic_DNA"/>
</dbReference>
<organism evidence="4 5">
    <name type="scientific">Geoanaerobacter pelophilus</name>
    <dbReference type="NCBI Taxonomy" id="60036"/>
    <lineage>
        <taxon>Bacteria</taxon>
        <taxon>Pseudomonadati</taxon>
        <taxon>Thermodesulfobacteriota</taxon>
        <taxon>Desulfuromonadia</taxon>
        <taxon>Geobacterales</taxon>
        <taxon>Geobacteraceae</taxon>
        <taxon>Geoanaerobacter</taxon>
    </lineage>
</organism>
<dbReference type="RefSeq" id="WP_214172252.1">
    <property type="nucleotide sequence ID" value="NZ_JAHCVJ010000006.1"/>
</dbReference>
<dbReference type="Gene3D" id="1.10.357.10">
    <property type="entry name" value="Tetracycline Repressor, domain 2"/>
    <property type="match status" value="1"/>
</dbReference>
<evidence type="ECO:0000313" key="4">
    <source>
        <dbReference type="EMBL" id="MBT0665471.1"/>
    </source>
</evidence>
<feature type="DNA-binding region" description="H-T-H motif" evidence="2">
    <location>
        <begin position="30"/>
        <end position="49"/>
    </location>
</feature>
<evidence type="ECO:0000259" key="3">
    <source>
        <dbReference type="PROSITE" id="PS50977"/>
    </source>
</evidence>
<dbReference type="InterPro" id="IPR039536">
    <property type="entry name" value="TetR_C_Proteobacteria"/>
</dbReference>
<dbReference type="GO" id="GO:0003700">
    <property type="term" value="F:DNA-binding transcription factor activity"/>
    <property type="evidence" value="ECO:0007669"/>
    <property type="project" value="TreeGrafter"/>
</dbReference>
<dbReference type="PRINTS" id="PR00455">
    <property type="entry name" value="HTHTETR"/>
</dbReference>
<dbReference type="GO" id="GO:0000976">
    <property type="term" value="F:transcription cis-regulatory region binding"/>
    <property type="evidence" value="ECO:0007669"/>
    <property type="project" value="TreeGrafter"/>
</dbReference>
<keyword evidence="1 2" id="KW-0238">DNA-binding</keyword>
<evidence type="ECO:0000256" key="1">
    <source>
        <dbReference type="ARBA" id="ARBA00023125"/>
    </source>
</evidence>
<dbReference type="Pfam" id="PF00440">
    <property type="entry name" value="TetR_N"/>
    <property type="match status" value="1"/>
</dbReference>
<dbReference type="PANTHER" id="PTHR30055">
    <property type="entry name" value="HTH-TYPE TRANSCRIPTIONAL REGULATOR RUTR"/>
    <property type="match status" value="1"/>
</dbReference>
<dbReference type="InterPro" id="IPR009057">
    <property type="entry name" value="Homeodomain-like_sf"/>
</dbReference>
<dbReference type="PANTHER" id="PTHR30055:SF223">
    <property type="entry name" value="HTH-TYPE TRANSCRIPTIONAL REGULATOR UIDR"/>
    <property type="match status" value="1"/>
</dbReference>
<comment type="caution">
    <text evidence="4">The sequence shown here is derived from an EMBL/GenBank/DDBJ whole genome shotgun (WGS) entry which is preliminary data.</text>
</comment>
<dbReference type="Pfam" id="PF14246">
    <property type="entry name" value="TetR_C_7"/>
    <property type="match status" value="1"/>
</dbReference>
<name>A0AAW4LE89_9BACT</name>
<evidence type="ECO:0000313" key="5">
    <source>
        <dbReference type="Proteomes" id="UP000811899"/>
    </source>
</evidence>
<dbReference type="SUPFAM" id="SSF46689">
    <property type="entry name" value="Homeodomain-like"/>
    <property type="match status" value="1"/>
</dbReference>
<protein>
    <submittedName>
        <fullName evidence="4">TetR/AcrR family transcriptional regulator</fullName>
    </submittedName>
</protein>
<keyword evidence="5" id="KW-1185">Reference proteome</keyword>